<dbReference type="AlphaFoldDB" id="A0A5P2VZH9"/>
<dbReference type="Proteomes" id="UP000325763">
    <property type="component" value="Chromosome"/>
</dbReference>
<keyword evidence="2" id="KW-0812">Transmembrane</keyword>
<sequence>MLGGPAHLHRSRLRSHTRWRHTRQHGVATRELGQTAGWGWMASTGAGEAWAALAVWAAVFAGMLAVPAGALRHSRRPGAK</sequence>
<evidence type="ECO:0000256" key="1">
    <source>
        <dbReference type="SAM" id="MobiDB-lite"/>
    </source>
</evidence>
<evidence type="ECO:0000313" key="4">
    <source>
        <dbReference type="Proteomes" id="UP000325763"/>
    </source>
</evidence>
<evidence type="ECO:0000313" key="3">
    <source>
        <dbReference type="EMBL" id="QEV37447.1"/>
    </source>
</evidence>
<protein>
    <submittedName>
        <fullName evidence="3">Uncharacterized protein</fullName>
    </submittedName>
</protein>
<feature type="transmembrane region" description="Helical" evidence="2">
    <location>
        <begin position="49"/>
        <end position="71"/>
    </location>
</feature>
<gene>
    <name evidence="3" type="ORF">CP978_01725</name>
</gene>
<dbReference type="EMBL" id="CP023747">
    <property type="protein sequence ID" value="QEV37447.1"/>
    <property type="molecule type" value="Genomic_DNA"/>
</dbReference>
<keyword evidence="2" id="KW-1133">Transmembrane helix</keyword>
<accession>A0A5P2VZH9</accession>
<proteinExistence type="predicted"/>
<evidence type="ECO:0000256" key="2">
    <source>
        <dbReference type="SAM" id="Phobius"/>
    </source>
</evidence>
<reference evidence="3 4" key="1">
    <citation type="submission" date="2017-09" db="EMBL/GenBank/DDBJ databases">
        <title>Streptomyces genome completion.</title>
        <authorList>
            <person name="Lee N."/>
            <person name="Cho B.-K."/>
        </authorList>
    </citation>
    <scope>NUCLEOTIDE SEQUENCE [LARGE SCALE GENOMIC DNA]</scope>
    <source>
        <strain evidence="3 4">ATCC 14899</strain>
    </source>
</reference>
<organism evidence="3 4">
    <name type="scientific">Streptomyces nodosus</name>
    <dbReference type="NCBI Taxonomy" id="40318"/>
    <lineage>
        <taxon>Bacteria</taxon>
        <taxon>Bacillati</taxon>
        <taxon>Actinomycetota</taxon>
        <taxon>Actinomycetes</taxon>
        <taxon>Kitasatosporales</taxon>
        <taxon>Streptomycetaceae</taxon>
        <taxon>Streptomyces</taxon>
    </lineage>
</organism>
<feature type="compositionally biased region" description="Basic residues" evidence="1">
    <location>
        <begin position="7"/>
        <end position="24"/>
    </location>
</feature>
<keyword evidence="2" id="KW-0472">Membrane</keyword>
<feature type="region of interest" description="Disordered" evidence="1">
    <location>
        <begin position="1"/>
        <end position="28"/>
    </location>
</feature>
<name>A0A5P2VZH9_9ACTN</name>
<dbReference type="KEGG" id="snq:CP978_01725"/>